<evidence type="ECO:0000256" key="4">
    <source>
        <dbReference type="ARBA" id="ARBA00023136"/>
    </source>
</evidence>
<reference evidence="7 8" key="1">
    <citation type="submission" date="2019-07" db="EMBL/GenBank/DDBJ databases">
        <title>The pathways for chlorine oxyanion respiration interact through the shared metabolite chlorate.</title>
        <authorList>
            <person name="Barnum T.P."/>
            <person name="Cheng Y."/>
            <person name="Hill K.A."/>
            <person name="Lucas L.N."/>
            <person name="Carlson H.K."/>
            <person name="Coates J.D."/>
        </authorList>
    </citation>
    <scope>NUCLEOTIDE SEQUENCE [LARGE SCALE GENOMIC DNA]</scope>
    <source>
        <strain evidence="7">UCB</strain>
    </source>
</reference>
<feature type="transmembrane region" description="Helical" evidence="5">
    <location>
        <begin position="210"/>
        <end position="241"/>
    </location>
</feature>
<feature type="transmembrane region" description="Helical" evidence="5">
    <location>
        <begin position="152"/>
        <end position="174"/>
    </location>
</feature>
<comment type="subcellular location">
    <subcellularLocation>
        <location evidence="1">Membrane</location>
        <topology evidence="1">Multi-pass membrane protein</topology>
    </subcellularLocation>
</comment>
<evidence type="ECO:0000256" key="1">
    <source>
        <dbReference type="ARBA" id="ARBA00004141"/>
    </source>
</evidence>
<feature type="transmembrane region" description="Helical" evidence="5">
    <location>
        <begin position="77"/>
        <end position="96"/>
    </location>
</feature>
<feature type="transmembrane region" description="Helical" evidence="5">
    <location>
        <begin position="28"/>
        <end position="46"/>
    </location>
</feature>
<comment type="caution">
    <text evidence="7">The sequence shown here is derived from an EMBL/GenBank/DDBJ whole genome shotgun (WGS) entry which is preliminary data.</text>
</comment>
<feature type="transmembrane region" description="Helical" evidence="5">
    <location>
        <begin position="377"/>
        <end position="409"/>
    </location>
</feature>
<evidence type="ECO:0000256" key="5">
    <source>
        <dbReference type="SAM" id="Phobius"/>
    </source>
</evidence>
<dbReference type="InterPro" id="IPR007016">
    <property type="entry name" value="O-antigen_ligase-rel_domated"/>
</dbReference>
<feature type="domain" description="O-antigen ligase-related" evidence="6">
    <location>
        <begin position="211"/>
        <end position="364"/>
    </location>
</feature>
<sequence length="431" mass="48164">MIFRTKRLGNTLIGLKIRMFYKIDPEKVLYASFFIFYFIKLFFVGLGQLDGLLIASVVPVYFLFLVFKNVSLTRASILSFFSLIGFCALALFYIFFGGGQLVDLYFFISLPAFFIASSRLAKNGQILFVINTFLGFLIVQLLGVALQITHKIYGVGLVVPAAGAALGEDSYLLTMNPGSFVNSNDLSAVASLLIVFFVFSHRLAPIRSKIAIFIGLVIVFLTLSRVAFIWSLLVLLLFLLSNLNKKKVFVSLILVLPLFWFASLTFTNFENFEPVERSVERIGSVEGVLSNGLVSDRTTSGRMSSYLNYFQQLKDIGFGTGNLRDYREFVPSSVSGSELFSTAPHSFIVEISYWGGWPMLVLFLLSLTLVRPSSLSVFSVFLFSFFVLSFISSTFIGNFMFFLVLYSIFGFHVVGSQNSKLSRQQLGTSPV</sequence>
<feature type="transmembrane region" description="Helical" evidence="5">
    <location>
        <begin position="102"/>
        <end position="121"/>
    </location>
</feature>
<keyword evidence="2 5" id="KW-0812">Transmembrane</keyword>
<keyword evidence="3 5" id="KW-1133">Transmembrane helix</keyword>
<feature type="transmembrane region" description="Helical" evidence="5">
    <location>
        <begin position="128"/>
        <end position="146"/>
    </location>
</feature>
<evidence type="ECO:0000259" key="6">
    <source>
        <dbReference type="Pfam" id="PF04932"/>
    </source>
</evidence>
<dbReference type="Pfam" id="PF04932">
    <property type="entry name" value="Wzy_C"/>
    <property type="match status" value="1"/>
</dbReference>
<evidence type="ECO:0000256" key="2">
    <source>
        <dbReference type="ARBA" id="ARBA00022692"/>
    </source>
</evidence>
<dbReference type="EMBL" id="VMRX01000050">
    <property type="protein sequence ID" value="TVT30941.1"/>
    <property type="molecule type" value="Genomic_DNA"/>
</dbReference>
<proteinExistence type="predicted"/>
<feature type="transmembrane region" description="Helical" evidence="5">
    <location>
        <begin position="186"/>
        <end position="204"/>
    </location>
</feature>
<evidence type="ECO:0000256" key="3">
    <source>
        <dbReference type="ARBA" id="ARBA00022989"/>
    </source>
</evidence>
<evidence type="ECO:0000313" key="8">
    <source>
        <dbReference type="Proteomes" id="UP000319142"/>
    </source>
</evidence>
<feature type="transmembrane region" description="Helical" evidence="5">
    <location>
        <begin position="52"/>
        <end position="70"/>
    </location>
</feature>
<organism evidence="7 8">
    <name type="scientific">Marinobacter vinifirmus</name>
    <dbReference type="NCBI Taxonomy" id="355591"/>
    <lineage>
        <taxon>Bacteria</taxon>
        <taxon>Pseudomonadati</taxon>
        <taxon>Pseudomonadota</taxon>
        <taxon>Gammaproteobacteria</taxon>
        <taxon>Pseudomonadales</taxon>
        <taxon>Marinobacteraceae</taxon>
        <taxon>Marinobacter</taxon>
    </lineage>
</organism>
<dbReference type="AlphaFoldDB" id="A0A558B353"/>
<evidence type="ECO:0000313" key="7">
    <source>
        <dbReference type="EMBL" id="TVT30941.1"/>
    </source>
</evidence>
<gene>
    <name evidence="7" type="ORF">FHK81_15920</name>
</gene>
<keyword evidence="4 5" id="KW-0472">Membrane</keyword>
<accession>A0A558B353</accession>
<name>A0A558B353_9GAMM</name>
<dbReference type="GO" id="GO:0016020">
    <property type="term" value="C:membrane"/>
    <property type="evidence" value="ECO:0007669"/>
    <property type="project" value="UniProtKB-SubCell"/>
</dbReference>
<feature type="transmembrane region" description="Helical" evidence="5">
    <location>
        <begin position="248"/>
        <end position="269"/>
    </location>
</feature>
<dbReference type="Proteomes" id="UP000319142">
    <property type="component" value="Unassembled WGS sequence"/>
</dbReference>
<feature type="transmembrane region" description="Helical" evidence="5">
    <location>
        <begin position="351"/>
        <end position="370"/>
    </location>
</feature>
<protein>
    <recommendedName>
        <fullName evidence="6">O-antigen ligase-related domain-containing protein</fullName>
    </recommendedName>
</protein>